<feature type="domain" description="Carbohydrate kinase FGGY C-terminal" evidence="8">
    <location>
        <begin position="290"/>
        <end position="487"/>
    </location>
</feature>
<protein>
    <submittedName>
        <fullName evidence="9">Ribulokinase</fullName>
        <ecNumber evidence="9">2.7.1.16</ecNumber>
    </submittedName>
</protein>
<dbReference type="PANTHER" id="PTHR43435">
    <property type="entry name" value="RIBULOKINASE"/>
    <property type="match status" value="1"/>
</dbReference>
<keyword evidence="6" id="KW-0119">Carbohydrate metabolism</keyword>
<evidence type="ECO:0000259" key="8">
    <source>
        <dbReference type="Pfam" id="PF02782"/>
    </source>
</evidence>
<keyword evidence="2" id="KW-0547">Nucleotide-binding</keyword>
<dbReference type="InterPro" id="IPR005929">
    <property type="entry name" value="Ribulokinase"/>
</dbReference>
<keyword evidence="5" id="KW-0054">Arabinose catabolism</keyword>
<dbReference type="PANTHER" id="PTHR43435:SF4">
    <property type="entry name" value="FGGY CARBOHYDRATE KINASE DOMAIN-CONTAINING PROTEIN"/>
    <property type="match status" value="1"/>
</dbReference>
<gene>
    <name evidence="9" type="ORF">OCV77_09935</name>
</gene>
<proteinExistence type="predicted"/>
<evidence type="ECO:0000259" key="7">
    <source>
        <dbReference type="Pfam" id="PF00370"/>
    </source>
</evidence>
<evidence type="ECO:0000256" key="1">
    <source>
        <dbReference type="ARBA" id="ARBA00022679"/>
    </source>
</evidence>
<reference evidence="9 10" key="1">
    <citation type="journal article" date="2021" name="ISME Commun">
        <title>Automated analysis of genomic sequences facilitates high-throughput and comprehensive description of bacteria.</title>
        <authorList>
            <person name="Hitch T.C.A."/>
        </authorList>
    </citation>
    <scope>NUCLEOTIDE SEQUENCE [LARGE SCALE GENOMIC DNA]</scope>
    <source>
        <strain evidence="9 10">Sanger_18</strain>
    </source>
</reference>
<dbReference type="PIRSF" id="PIRSF000538">
    <property type="entry name" value="GlpK"/>
    <property type="match status" value="1"/>
</dbReference>
<evidence type="ECO:0000313" key="9">
    <source>
        <dbReference type="EMBL" id="MCU6744816.1"/>
    </source>
</evidence>
<dbReference type="GO" id="GO:0008741">
    <property type="term" value="F:ribulokinase activity"/>
    <property type="evidence" value="ECO:0007669"/>
    <property type="project" value="UniProtKB-EC"/>
</dbReference>
<evidence type="ECO:0000256" key="3">
    <source>
        <dbReference type="ARBA" id="ARBA00022777"/>
    </source>
</evidence>
<evidence type="ECO:0000256" key="5">
    <source>
        <dbReference type="ARBA" id="ARBA00022935"/>
    </source>
</evidence>
<accession>A0ABT2T461</accession>
<keyword evidence="10" id="KW-1185">Reference proteome</keyword>
<dbReference type="InterPro" id="IPR018484">
    <property type="entry name" value="FGGY_N"/>
</dbReference>
<name>A0ABT2T461_9FIRM</name>
<evidence type="ECO:0000256" key="4">
    <source>
        <dbReference type="ARBA" id="ARBA00022840"/>
    </source>
</evidence>
<evidence type="ECO:0000256" key="6">
    <source>
        <dbReference type="ARBA" id="ARBA00023277"/>
    </source>
</evidence>
<dbReference type="EMBL" id="JAOQKJ010000007">
    <property type="protein sequence ID" value="MCU6744816.1"/>
    <property type="molecule type" value="Genomic_DNA"/>
</dbReference>
<organism evidence="9 10">
    <name type="scientific">Suilimivivens aceti</name>
    <dbReference type="NCBI Taxonomy" id="2981774"/>
    <lineage>
        <taxon>Bacteria</taxon>
        <taxon>Bacillati</taxon>
        <taxon>Bacillota</taxon>
        <taxon>Clostridia</taxon>
        <taxon>Lachnospirales</taxon>
        <taxon>Lachnospiraceae</taxon>
        <taxon>Suilimivivens</taxon>
    </lineage>
</organism>
<dbReference type="Pfam" id="PF02782">
    <property type="entry name" value="FGGY_C"/>
    <property type="match status" value="1"/>
</dbReference>
<dbReference type="InterPro" id="IPR043129">
    <property type="entry name" value="ATPase_NBD"/>
</dbReference>
<dbReference type="NCBIfam" id="NF003154">
    <property type="entry name" value="PRK04123.1"/>
    <property type="match status" value="1"/>
</dbReference>
<dbReference type="RefSeq" id="WP_262574924.1">
    <property type="nucleotide sequence ID" value="NZ_JAOQKJ010000007.1"/>
</dbReference>
<dbReference type="EC" id="2.7.1.16" evidence="9"/>
<dbReference type="InterPro" id="IPR000577">
    <property type="entry name" value="Carb_kinase_FGGY"/>
</dbReference>
<dbReference type="Pfam" id="PF00370">
    <property type="entry name" value="FGGY_N"/>
    <property type="match status" value="1"/>
</dbReference>
<feature type="domain" description="Carbohydrate kinase FGGY N-terminal" evidence="7">
    <location>
        <begin position="4"/>
        <end position="277"/>
    </location>
</feature>
<dbReference type="InterPro" id="IPR018485">
    <property type="entry name" value="FGGY_C"/>
</dbReference>
<dbReference type="Proteomes" id="UP001652432">
    <property type="component" value="Unassembled WGS sequence"/>
</dbReference>
<dbReference type="CDD" id="cd07781">
    <property type="entry name" value="ASKHA_NBD_FGGY_L-RBK"/>
    <property type="match status" value="1"/>
</dbReference>
<dbReference type="SUPFAM" id="SSF53067">
    <property type="entry name" value="Actin-like ATPase domain"/>
    <property type="match status" value="2"/>
</dbReference>
<keyword evidence="4" id="KW-0067">ATP-binding</keyword>
<comment type="caution">
    <text evidence="9">The sequence shown here is derived from an EMBL/GenBank/DDBJ whole genome shotgun (WGS) entry which is preliminary data.</text>
</comment>
<keyword evidence="3" id="KW-0418">Kinase</keyword>
<sequence>MGSYAFGFDFGTLSCRGIAIDLETGQVAATAEEKYAHGVINGKMYHADIPLQKDWNLQDPMDWLFCICQISKRMLKDGNIRPEEVKSIGTDFTSCTLLPVKKDGTPLCELAEFRDKPNAWPKLWKHHGAQKYAEEIEAYAKEHTTWLKDYFGGAVSSEWVFPKLLQVLRENPEIYDAADYFMEAVDYIVMALTGRVTRCSAALGVNCFWVKGQGYPDPEFLKAIDPGLTDVTETKLAGEILTVGDPAGHLTEDMAARMGLTTEAVVAAGHSDGAVAGCGAGVTESGSMILVMGTSTCHQMMYKDYHAFEGLCSIAADGMVPGLYGYESGQPATGDIFQWFADTGVPERYYREAEEKKQSILQYLGELAAKIEPGTTGLVALDWFNGNRSILSNYNLSGLIVGLTLDTRTEEIYRTLVEANIFGSKRILDNYEENGVPISYIYAVGGIARKSPWIMQMCADAFGKEVIVPLVDNVPAHGAAVCGAVALGKEGKGEGFATFKEATEVMIPKDRQVYRPDAEKTKAYAKVYEAYKKLYDMFGKDDSFMKNLRK</sequence>
<keyword evidence="1 9" id="KW-0808">Transferase</keyword>
<dbReference type="Gene3D" id="3.30.420.40">
    <property type="match status" value="2"/>
</dbReference>
<evidence type="ECO:0000256" key="2">
    <source>
        <dbReference type="ARBA" id="ARBA00022741"/>
    </source>
</evidence>
<evidence type="ECO:0000313" key="10">
    <source>
        <dbReference type="Proteomes" id="UP001652432"/>
    </source>
</evidence>